<protein>
    <recommendedName>
        <fullName evidence="3">DUF551 domain-containing protein</fullName>
    </recommendedName>
</protein>
<dbReference type="STRING" id="265072.Mfla_2718"/>
<proteinExistence type="predicted"/>
<evidence type="ECO:0008006" key="3">
    <source>
        <dbReference type="Google" id="ProtNLM"/>
    </source>
</evidence>
<dbReference type="KEGG" id="mfa:Mfla_2718"/>
<keyword evidence="2" id="KW-1185">Reference proteome</keyword>
<reference evidence="1 2" key="1">
    <citation type="submission" date="2006-03" db="EMBL/GenBank/DDBJ databases">
        <title>Complete sequence of Methylobacillus flagellatus KT.</title>
        <authorList>
            <consortium name="US DOE Joint Genome Institute"/>
            <person name="Copeland A."/>
            <person name="Lucas S."/>
            <person name="Lapidus A."/>
            <person name="Barry K."/>
            <person name="Detter J.C."/>
            <person name="Glavina del Rio T."/>
            <person name="Hammon N."/>
            <person name="Israni S."/>
            <person name="Dalin E."/>
            <person name="Tice H."/>
            <person name="Pitluck S."/>
            <person name="Brettin T."/>
            <person name="Bruce D."/>
            <person name="Han C."/>
            <person name="Tapia R."/>
            <person name="Saunders E."/>
            <person name="Gilna P."/>
            <person name="Schmutz J."/>
            <person name="Larimer F."/>
            <person name="Land M."/>
            <person name="Kyrpides N."/>
            <person name="Anderson I."/>
            <person name="Richardson P."/>
        </authorList>
    </citation>
    <scope>NUCLEOTIDE SEQUENCE [LARGE SCALE GENOMIC DNA]</scope>
    <source>
        <strain evidence="2">KT / ATCC 51484 / DSM 6875</strain>
    </source>
</reference>
<gene>
    <name evidence="1" type="ordered locus">Mfla_2718</name>
</gene>
<dbReference type="Proteomes" id="UP000002440">
    <property type="component" value="Chromosome"/>
</dbReference>
<sequence length="93" mass="10538">MFTIELTLNPVAPATMPEPLQDVLVVWAPDDGEEPVLVLAYIDNRNVWHWAPEGEIVQSPEHFTHWARQPVLPNDLVANTRSPIQDRSISHAH</sequence>
<evidence type="ECO:0000313" key="1">
    <source>
        <dbReference type="EMBL" id="ABE50981.1"/>
    </source>
</evidence>
<evidence type="ECO:0000313" key="2">
    <source>
        <dbReference type="Proteomes" id="UP000002440"/>
    </source>
</evidence>
<organism evidence="1 2">
    <name type="scientific">Methylobacillus flagellatus (strain ATCC 51484 / DSM 6875 / VKM B-1610 / KT)</name>
    <dbReference type="NCBI Taxonomy" id="265072"/>
    <lineage>
        <taxon>Bacteria</taxon>
        <taxon>Pseudomonadati</taxon>
        <taxon>Pseudomonadota</taxon>
        <taxon>Betaproteobacteria</taxon>
        <taxon>Nitrosomonadales</taxon>
        <taxon>Methylophilaceae</taxon>
        <taxon>Methylobacillus</taxon>
    </lineage>
</organism>
<dbReference type="HOGENOM" id="CLU_2396283_0_0_4"/>
<accession>Q1GXQ6</accession>
<dbReference type="RefSeq" id="WP_011480934.1">
    <property type="nucleotide sequence ID" value="NC_007947.1"/>
</dbReference>
<dbReference type="EMBL" id="CP000284">
    <property type="protein sequence ID" value="ABE50981.1"/>
    <property type="molecule type" value="Genomic_DNA"/>
</dbReference>
<dbReference type="AlphaFoldDB" id="Q1GXQ6"/>
<name>Q1GXQ6_METFK</name>